<evidence type="ECO:0000256" key="4">
    <source>
        <dbReference type="PIRSR" id="PIRSR000524-1"/>
    </source>
</evidence>
<evidence type="ECO:0000313" key="7">
    <source>
        <dbReference type="EMBL" id="EFK54562.1"/>
    </source>
</evidence>
<dbReference type="GO" id="GO:0004760">
    <property type="term" value="F:L-serine-pyruvate transaminase activity"/>
    <property type="evidence" value="ECO:0007669"/>
    <property type="project" value="TreeGrafter"/>
</dbReference>
<dbReference type="GO" id="GO:0019265">
    <property type="term" value="P:glycine biosynthetic process, by transamination of glyoxylate"/>
    <property type="evidence" value="ECO:0007669"/>
    <property type="project" value="TreeGrafter"/>
</dbReference>
<comment type="caution">
    <text evidence="7">The sequence shown here is derived from an EMBL/GenBank/DDBJ whole genome shotgun (WGS) entry which is preliminary data.</text>
</comment>
<dbReference type="Gene3D" id="3.40.640.10">
    <property type="entry name" value="Type I PLP-dependent aspartate aminotransferase-like (Major domain)"/>
    <property type="match status" value="1"/>
</dbReference>
<comment type="similarity">
    <text evidence="2">Belongs to the class-V pyridoxal-phosphate-dependent aminotransferase family.</text>
</comment>
<dbReference type="GO" id="GO:0008453">
    <property type="term" value="F:alanine-glyoxylate transaminase activity"/>
    <property type="evidence" value="ECO:0007669"/>
    <property type="project" value="TreeGrafter"/>
</dbReference>
<name>D7WFC8_9CORY</name>
<dbReference type="InterPro" id="IPR015424">
    <property type="entry name" value="PyrdxlP-dep_Trfase"/>
</dbReference>
<protein>
    <recommendedName>
        <fullName evidence="6">Aminotransferase class V domain-containing protein</fullName>
    </recommendedName>
</protein>
<evidence type="ECO:0000259" key="6">
    <source>
        <dbReference type="Pfam" id="PF00266"/>
    </source>
</evidence>
<reference evidence="7" key="1">
    <citation type="submission" date="2010-06" db="EMBL/GenBank/DDBJ databases">
        <authorList>
            <person name="Muzny D."/>
            <person name="Qin X."/>
            <person name="Buhay C."/>
            <person name="Dugan-Rocha S."/>
            <person name="Ding Y."/>
            <person name="Chen G."/>
            <person name="Hawes A."/>
            <person name="Holder M."/>
            <person name="Jhangiani S."/>
            <person name="Johnson A."/>
            <person name="Khan Z."/>
            <person name="Li Z."/>
            <person name="Liu W."/>
            <person name="Liu X."/>
            <person name="Perez L."/>
            <person name="Shen H."/>
            <person name="Wang Q."/>
            <person name="Watt J."/>
            <person name="Xi L."/>
            <person name="Xin Y."/>
            <person name="Zhou J."/>
            <person name="Deng J."/>
            <person name="Jiang H."/>
            <person name="Liu Y."/>
            <person name="Qu J."/>
            <person name="Song X.-Z."/>
            <person name="Zhang L."/>
            <person name="Villasana D."/>
            <person name="Johnson A."/>
            <person name="Liu J."/>
            <person name="Liyanage D."/>
            <person name="Lorensuhewa L."/>
            <person name="Robinson T."/>
            <person name="Song A."/>
            <person name="Song B.-B."/>
            <person name="Dinh H."/>
            <person name="Thornton R."/>
            <person name="Coyle M."/>
            <person name="Francisco L."/>
            <person name="Jackson L."/>
            <person name="Javaid M."/>
            <person name="Korchina V."/>
            <person name="Kovar C."/>
            <person name="Mata R."/>
            <person name="Mathew T."/>
            <person name="Ngo R."/>
            <person name="Nguyen L."/>
            <person name="Nguyen N."/>
            <person name="Okwuonu G."/>
            <person name="Ongeri F."/>
            <person name="Pham C."/>
            <person name="Simmons D."/>
            <person name="Wilczek-Boney K."/>
            <person name="Hale W."/>
            <person name="Jakkamsetti A."/>
            <person name="Pham P."/>
            <person name="Ruth R."/>
            <person name="San Lucas F."/>
            <person name="Warren J."/>
            <person name="Zhang J."/>
            <person name="Zhao Z."/>
            <person name="Zhou C."/>
            <person name="Zhu D."/>
            <person name="Lee S."/>
            <person name="Bess C."/>
            <person name="Blankenburg K."/>
            <person name="Forbes L."/>
            <person name="Fu Q."/>
            <person name="Gubbala S."/>
            <person name="Hirani K."/>
            <person name="Jayaseelan J.C."/>
            <person name="Lara F."/>
            <person name="Munidasa M."/>
            <person name="Palculict T."/>
            <person name="Patil S."/>
            <person name="Pu L.-L."/>
            <person name="Saada N."/>
            <person name="Tang L."/>
            <person name="Weissenberger G."/>
            <person name="Zhu Y."/>
            <person name="Hemphill L."/>
            <person name="Shang Y."/>
            <person name="Youmans B."/>
            <person name="Ayvaz T."/>
            <person name="Ross M."/>
            <person name="Santibanez J."/>
            <person name="Aqrawi P."/>
            <person name="Gross S."/>
            <person name="Joshi V."/>
            <person name="Fowler G."/>
            <person name="Nazareth L."/>
            <person name="Reid J."/>
            <person name="Worley K."/>
            <person name="Petrosino J."/>
            <person name="Highlander S."/>
            <person name="Gibbs R."/>
        </authorList>
    </citation>
    <scope>NUCLEOTIDE SEQUENCE [LARGE SCALE GENOMIC DNA]</scope>
    <source>
        <strain evidence="7">ATCC 33030</strain>
    </source>
</reference>
<evidence type="ECO:0000256" key="3">
    <source>
        <dbReference type="ARBA" id="ARBA00022898"/>
    </source>
</evidence>
<dbReference type="InterPro" id="IPR000192">
    <property type="entry name" value="Aminotrans_V_dom"/>
</dbReference>
<comment type="cofactor">
    <cofactor evidence="1 5">
        <name>pyridoxal 5'-phosphate</name>
        <dbReference type="ChEBI" id="CHEBI:597326"/>
    </cofactor>
</comment>
<gene>
    <name evidence="7" type="ORF">HMPREF0291_12220</name>
</gene>
<dbReference type="Proteomes" id="UP000004208">
    <property type="component" value="Unassembled WGS sequence"/>
</dbReference>
<dbReference type="PANTHER" id="PTHR21152">
    <property type="entry name" value="AMINOTRANSFERASE CLASS V"/>
    <property type="match status" value="1"/>
</dbReference>
<dbReference type="PANTHER" id="PTHR21152:SF40">
    <property type="entry name" value="ALANINE--GLYOXYLATE AMINOTRANSFERASE"/>
    <property type="match status" value="1"/>
</dbReference>
<sequence>MGMTDSACNQLPRHDVDPGGLLEYSAVFSDRSLNHMSARFIGVMQELQEILRSTYNASSMAVIPGGGTFAMESVARQFVRGKKALVIRTGQFSYRWSQIFEMGSLADETIVLGAEPTTEEARPSYTPPAIENAVARIREERPSFVIAAHVETAAGLELPDDYITELARAAHDAGGLMILDCVASGAKWIDMAATGVDILLTAPQKGWSGSPATGYVMFSEAARAELDNTTSDSFAMDLAKWTAISEGYVGGSAAYHATMPTDTIEHNLEVMKEAQETGLEQLTERQVELGSRIRGVLADAGFRSVAAEGFEASSIVVMHATAPEQQNGSAFKQAGLQIAAGVPLQIGEAEDFSTFRIGLFGLDKWGDVDRAVERFEDALKQVLS</sequence>
<evidence type="ECO:0000256" key="1">
    <source>
        <dbReference type="ARBA" id="ARBA00001933"/>
    </source>
</evidence>
<feature type="binding site" evidence="4">
    <location>
        <position position="356"/>
    </location>
    <ligand>
        <name>substrate</name>
    </ligand>
</feature>
<proteinExistence type="inferred from homology"/>
<dbReference type="AlphaFoldDB" id="D7WFC8"/>
<dbReference type="SUPFAM" id="SSF53383">
    <property type="entry name" value="PLP-dependent transferases"/>
    <property type="match status" value="1"/>
</dbReference>
<keyword evidence="3 5" id="KW-0663">Pyridoxal phosphate</keyword>
<feature type="modified residue" description="N6-(pyridoxal phosphate)lysine" evidence="5">
    <location>
        <position position="205"/>
    </location>
</feature>
<evidence type="ECO:0000313" key="8">
    <source>
        <dbReference type="Proteomes" id="UP000004208"/>
    </source>
</evidence>
<dbReference type="EMBL" id="ACLJ02000003">
    <property type="protein sequence ID" value="EFK54562.1"/>
    <property type="molecule type" value="Genomic_DNA"/>
</dbReference>
<feature type="domain" description="Aminotransferase class V" evidence="6">
    <location>
        <begin position="30"/>
        <end position="341"/>
    </location>
</feature>
<dbReference type="eggNOG" id="COG0075">
    <property type="taxonomic scope" value="Bacteria"/>
</dbReference>
<dbReference type="HOGENOM" id="CLU_044792_0_0_11"/>
<dbReference type="InterPro" id="IPR015421">
    <property type="entry name" value="PyrdxlP-dep_Trfase_major"/>
</dbReference>
<dbReference type="InterPro" id="IPR015422">
    <property type="entry name" value="PyrdxlP-dep_Trfase_small"/>
</dbReference>
<dbReference type="STRING" id="585529.HMPREF0291_12220"/>
<dbReference type="PIRSF" id="PIRSF000524">
    <property type="entry name" value="SPT"/>
    <property type="match status" value="1"/>
</dbReference>
<keyword evidence="8" id="KW-1185">Reference proteome</keyword>
<evidence type="ECO:0000256" key="5">
    <source>
        <dbReference type="PIRSR" id="PIRSR000524-50"/>
    </source>
</evidence>
<dbReference type="Pfam" id="PF00266">
    <property type="entry name" value="Aminotran_5"/>
    <property type="match status" value="1"/>
</dbReference>
<organism evidence="7 8">
    <name type="scientific">Corynebacterium genitalium ATCC 33030</name>
    <dbReference type="NCBI Taxonomy" id="585529"/>
    <lineage>
        <taxon>Bacteria</taxon>
        <taxon>Bacillati</taxon>
        <taxon>Actinomycetota</taxon>
        <taxon>Actinomycetes</taxon>
        <taxon>Mycobacteriales</taxon>
        <taxon>Corynebacteriaceae</taxon>
        <taxon>Corynebacterium</taxon>
    </lineage>
</organism>
<accession>D7WFC8</accession>
<dbReference type="InterPro" id="IPR024169">
    <property type="entry name" value="SP_NH2Trfase/AEP_transaminase"/>
</dbReference>
<dbReference type="Gene3D" id="3.90.1150.10">
    <property type="entry name" value="Aspartate Aminotransferase, domain 1"/>
    <property type="match status" value="1"/>
</dbReference>
<evidence type="ECO:0000256" key="2">
    <source>
        <dbReference type="ARBA" id="ARBA00009236"/>
    </source>
</evidence>